<dbReference type="GO" id="GO:0005829">
    <property type="term" value="C:cytosol"/>
    <property type="evidence" value="ECO:0007669"/>
    <property type="project" value="UniProtKB-ARBA"/>
</dbReference>
<evidence type="ECO:0000256" key="10">
    <source>
        <dbReference type="ARBA" id="ARBA00023212"/>
    </source>
</evidence>
<dbReference type="GO" id="GO:0016192">
    <property type="term" value="P:vesicle-mediated transport"/>
    <property type="evidence" value="ECO:0007669"/>
    <property type="project" value="UniProtKB-ARBA"/>
</dbReference>
<evidence type="ECO:0000256" key="12">
    <source>
        <dbReference type="PIRNR" id="PIRNR002297"/>
    </source>
</evidence>
<dbReference type="FunFam" id="1.20.58.60:FF:000019">
    <property type="entry name" value="Spectrin beta chain"/>
    <property type="match status" value="1"/>
</dbReference>
<dbReference type="FunFam" id="1.10.418.10:FF:000003">
    <property type="entry name" value="Spectrin beta chain"/>
    <property type="match status" value="1"/>
</dbReference>
<dbReference type="Pfam" id="PF15410">
    <property type="entry name" value="PH_9"/>
    <property type="match status" value="1"/>
</dbReference>
<comment type="function">
    <text evidence="11">Probably plays an important role in neuronal membrane skeleton.</text>
</comment>
<dbReference type="SMART" id="SM00033">
    <property type="entry name" value="CH"/>
    <property type="match status" value="2"/>
</dbReference>
<dbReference type="PIRSF" id="PIRSF002297">
    <property type="entry name" value="Spectrin_beta_subunit"/>
    <property type="match status" value="1"/>
</dbReference>
<dbReference type="GO" id="GO:0016199">
    <property type="term" value="P:axon midline choice point recognition"/>
    <property type="evidence" value="ECO:0007669"/>
    <property type="project" value="UniProtKB-ARBA"/>
</dbReference>
<dbReference type="FunFam" id="1.20.58.60:FF:000028">
    <property type="entry name" value="Spectrin beta chain"/>
    <property type="match status" value="1"/>
</dbReference>
<dbReference type="GO" id="GO:0005543">
    <property type="term" value="F:phospholipid binding"/>
    <property type="evidence" value="ECO:0007669"/>
    <property type="project" value="InterPro"/>
</dbReference>
<dbReference type="GO" id="GO:0005200">
    <property type="term" value="F:structural constituent of cytoskeleton"/>
    <property type="evidence" value="ECO:0007669"/>
    <property type="project" value="UniProtKB-UniRule"/>
</dbReference>
<feature type="coiled-coil region" evidence="13">
    <location>
        <begin position="1093"/>
        <end position="1120"/>
    </location>
</feature>
<evidence type="ECO:0000259" key="15">
    <source>
        <dbReference type="PROSITE" id="PS50003"/>
    </source>
</evidence>
<dbReference type="Pfam" id="PF00435">
    <property type="entry name" value="Spectrin"/>
    <property type="match status" value="17"/>
</dbReference>
<evidence type="ECO:0000256" key="2">
    <source>
        <dbReference type="ARBA" id="ARBA00004544"/>
    </source>
</evidence>
<reference evidence="17" key="1">
    <citation type="submission" date="2016-11" db="EMBL/GenBank/DDBJ databases">
        <title>Venom-gland transcriptomics and venom proteomics of the black-back scorpion (Hadrurus spadix) reveal detectability challenges and an unexplored realm of animal toxin diversity.</title>
        <authorList>
            <person name="Rokyta D.R."/>
            <person name="Ward M.J."/>
        </authorList>
    </citation>
    <scope>NUCLEOTIDE SEQUENCE</scope>
    <source>
        <tissue evidence="17">Venom gland</tissue>
    </source>
</reference>
<dbReference type="GO" id="GO:0051693">
    <property type="term" value="P:actin filament capping"/>
    <property type="evidence" value="ECO:0007669"/>
    <property type="project" value="UniProtKB-UniRule"/>
</dbReference>
<evidence type="ECO:0000313" key="17">
    <source>
        <dbReference type="EMBL" id="JAV47804.1"/>
    </source>
</evidence>
<protein>
    <recommendedName>
        <fullName evidence="12">Spectrin beta chain</fullName>
    </recommendedName>
</protein>
<keyword evidence="9 12" id="KW-0009">Actin-binding</keyword>
<dbReference type="Gene3D" id="2.30.29.30">
    <property type="entry name" value="Pleckstrin-homology domain (PH domain)/Phosphotyrosine-binding domain (PTB)"/>
    <property type="match status" value="1"/>
</dbReference>
<dbReference type="InterPro" id="IPR002017">
    <property type="entry name" value="Spectrin_repeat"/>
</dbReference>
<dbReference type="PRINTS" id="PR00683">
    <property type="entry name" value="SPECTRINPH"/>
</dbReference>
<keyword evidence="10 12" id="KW-0206">Cytoskeleton</keyword>
<dbReference type="FunFam" id="1.20.58.60:FF:000049">
    <property type="entry name" value="Spectrin beta chain"/>
    <property type="match status" value="1"/>
</dbReference>
<dbReference type="Gene3D" id="1.10.418.10">
    <property type="entry name" value="Calponin-like domain"/>
    <property type="match status" value="2"/>
</dbReference>
<dbReference type="FunFam" id="1.20.58.60:FF:000011">
    <property type="entry name" value="Spectrin beta chain"/>
    <property type="match status" value="1"/>
</dbReference>
<dbReference type="GO" id="GO:0016328">
    <property type="term" value="C:lateral plasma membrane"/>
    <property type="evidence" value="ECO:0007669"/>
    <property type="project" value="UniProtKB-ARBA"/>
</dbReference>
<dbReference type="PROSITE" id="PS50021">
    <property type="entry name" value="CH"/>
    <property type="match status" value="2"/>
</dbReference>
<dbReference type="FunFam" id="1.20.58.60:FF:000059">
    <property type="entry name" value="Spectrin beta chain"/>
    <property type="match status" value="1"/>
</dbReference>
<keyword evidence="13" id="KW-0175">Coiled coil</keyword>
<evidence type="ECO:0000256" key="11">
    <source>
        <dbReference type="ARBA" id="ARBA00054264"/>
    </source>
</evidence>
<keyword evidence="6" id="KW-0597">Phosphoprotein</keyword>
<keyword evidence="4 12" id="KW-0117">Actin capping</keyword>
<dbReference type="InterPro" id="IPR036872">
    <property type="entry name" value="CH_dom_sf"/>
</dbReference>
<dbReference type="InterPro" id="IPR001849">
    <property type="entry name" value="PH_domain"/>
</dbReference>
<organism evidence="17">
    <name type="scientific">Hadrurus spadix</name>
    <dbReference type="NCBI Taxonomy" id="141984"/>
    <lineage>
        <taxon>Eukaryota</taxon>
        <taxon>Metazoa</taxon>
        <taxon>Ecdysozoa</taxon>
        <taxon>Arthropoda</taxon>
        <taxon>Chelicerata</taxon>
        <taxon>Arachnida</taxon>
        <taxon>Scorpiones</taxon>
        <taxon>Iurida</taxon>
        <taxon>Iuroidea</taxon>
        <taxon>Hadrurus</taxon>
    </lineage>
</organism>
<dbReference type="SMART" id="SM00233">
    <property type="entry name" value="PH"/>
    <property type="match status" value="1"/>
</dbReference>
<sequence>MTTDISVLVQWDSSTQQEIEDLDYDGGNSSSRLFERSRIKVLADEREKVQKKTFCKWVNSHLVRANCRITDLYTDLRDGKMLLKLLEILSGERLPKPTKGKMRIHCLENVDKALQFLKDQRVHLENLGSHDVVDGSARLTLGLIWTIILRFQIQDITIEEVDNQETKSAKDALLLWCQMKTAGYPNVNIRNFTTSWRDGLAFNALIHKHRPDLIQYDKLSKSNAIYNLNNAFGVAEENLGLTRLLDAEDIYVDTPDEKSIITYVVTYYHYFSKMKAETVQGRRIGKVVSQAMENDQMILEYETLTSELLKWIQNTISSLSDRKFANSLIGVQQQLAAFTTYRTVEKPPKFIEKGNLEVLLFTLQSKMRANNQKPYFPKEGKMIADINRAWDHLEKAEHERELALREELIRQEKLEQLAARFDRKAGMRETWLSENQRLVSQDNFGFDLPSVEAAAKKHEAIETDIFAYEERVQAVVAVSQELEAENYHDIDRINARKDNVLRLWNYLLELLRARRTRLELSIALQQTFQEMLYILDSMEELKVRLMSEDFGKHLMGVEDLLQKHSLVEADINVLGERVKAVVQHSQRFVEVEAEDGYRPCDPQYVIERIQQLEAAYSELVQLALDRRNKLEESRKLWQFYWDMAEEEAWIKEKEQILSSEDIGHDLTTIHLLISKNKALEDDISVHEQQLNAVVKVGEDLISAQHFGADKIQERIREILSMWEHLQEMQSTRTRRLTEAIDYHQFFADADDVDTWMLDILRLVSTEGVGRDEANVQSLLKKHKDVTDELKNYANIIDALHQQAANLGTQYRDASEVLERLASIDRRYKELLDLAKDRKQRLLDALSLYKLFNEADGVNQWIEEKEKMLDSMIMSRDMEDIEVMKHRFEGFEQEMNANASRVAVVNQLARQLLHVEHPNSEEILARQNQINQRWSALREKAEQKRDEIQSAHGVQTFHIECRETITWIEEKTKLLQATEELGNDLTGIMTLQRRLSGMERDLAAIQAKLDSLEKESEKIQQEHPEEAESIQERVLQIKTVWEQLTQLLKDRDAKLEEAGDLHRFLRDLDHFQTWLTKTQKDVASEDIPASLAEAEKLLSQHQQIKEEIDNYTEDYNNMMEYGEKITQDQTDPQYMFLRERLKALQDGWAELHQMWENRLHLLSQSLNLQMFLRDAKQSEVLLNQQEHYLSKDETPANLEQAENLIKRHEAFLTTMEANDEKINGVIQFAQRLCDEGHFDADKVNKKAENIGERRDANRNRALEQMERLKDELQIQQFLQNCEELSEWIQEKYIIAQDETYRSAKTVHSKWTRHQAFDAEVASNKDRLYKVEQEGHELMKVKPEMASIIEPRLTELSQQFEALENTTKEKGEKLFDANRQVLYEQTCDDIDTWITELENQVLTAETGQDLTSVNLILQKQQTIETQMAVKTKQVTELQSQADYLEKMDPEKTEEIKAKKTYVESRFQRLQAPLLERKQQLLKKKEAFQFRRDVEDEKLWIQEKLPLATSEDYGNSLFGVQMLKKKNQSLRTEIDNHEPRIFNICENGRKLISEGHEDSDEFQRLIDELACLWEELKRAIDYRKEKLLEAEKAHQYYFDASEAEAWMSEQELYMMVDDRGKDEISAQNLMKKQESLENAVEDYAETVRQLGEVAKQLVSSEHPESDQIAIRQSQVDKLYAGLKDLALERRAKLEEALKLFCLNREVDDLMQWIAEREVVAGSHELGQDYDHVTMLKERFKEFARDTELIGTERVTSVNESVDLQIAAGHSDSATIAEYKDTLNEAWADLLELIDTRTQMLAASWQLHRFFHDCKDVYSRILEKQNSMSDELGRDAVSVSSLQRKHAGFEHDLQTLGTHVQQIQEESAKLQTAYAGEKAREITNREAEVVGAWQKLLALCEARRGKLVDTGDLFRFLNMVRDLMLWMEDVVRQMNTSEKPRDVSGVELLMNNHQSLKAEIDAREDNLSTCINLGKELLARNHYASNEIKEKLLSLTNQRTLMMDRWEERWEHLQLILEVYQFARDAAVAEAWLIAQEPYLLSQELGHTIDEVEQLIKKHEAFEKSATAQEERFAALERLTTYELKELKRREEEAERQRQEELAKMAPPPPVQETPTKIESRTEGDFAAEPEAEQAVVNGEQEVAVEVKQEEKPSLPASPVEEELQFEGTLVRKHEWESTTKKASNRSWEKMYVVLRGTLLYAYKDQKHYKQKPDSYYHGEAPIELKGNTADIAADYTKKKHVFRLKLSNGGEYLFQAKDEEEMNSWLEKIAACDTEGATGPSHSQTLPAKGEGDKKDDHKRHGFFTLKKN</sequence>
<feature type="compositionally biased region" description="Basic residues" evidence="14">
    <location>
        <begin position="2294"/>
        <end position="2306"/>
    </location>
</feature>
<evidence type="ECO:0000256" key="6">
    <source>
        <dbReference type="ARBA" id="ARBA00022553"/>
    </source>
</evidence>
<proteinExistence type="inferred from homology"/>
<dbReference type="Pfam" id="PF00307">
    <property type="entry name" value="CH"/>
    <property type="match status" value="2"/>
</dbReference>
<dbReference type="SMART" id="SM00150">
    <property type="entry name" value="SPEC"/>
    <property type="match status" value="17"/>
</dbReference>
<dbReference type="CDD" id="cd21246">
    <property type="entry name" value="CH_SPTB-like_rpt1"/>
    <property type="match status" value="1"/>
</dbReference>
<evidence type="ECO:0000256" key="7">
    <source>
        <dbReference type="ARBA" id="ARBA00022737"/>
    </source>
</evidence>
<dbReference type="FunFam" id="1.20.58.60:FF:000106">
    <property type="entry name" value="Spectrin beta chain"/>
    <property type="match status" value="1"/>
</dbReference>
<dbReference type="PROSITE" id="PS00019">
    <property type="entry name" value="ACTININ_1"/>
    <property type="match status" value="1"/>
</dbReference>
<keyword evidence="7" id="KW-0677">Repeat</keyword>
<evidence type="ECO:0000256" key="14">
    <source>
        <dbReference type="SAM" id="MobiDB-lite"/>
    </source>
</evidence>
<dbReference type="CDD" id="cd21248">
    <property type="entry name" value="CH_SPTB_like_rpt2"/>
    <property type="match status" value="1"/>
</dbReference>
<feature type="coiled-coil region" evidence="13">
    <location>
        <begin position="923"/>
        <end position="950"/>
    </location>
</feature>
<dbReference type="GO" id="GO:0008017">
    <property type="term" value="F:microtubule binding"/>
    <property type="evidence" value="ECO:0007669"/>
    <property type="project" value="UniProtKB-ARBA"/>
</dbReference>
<evidence type="ECO:0000256" key="4">
    <source>
        <dbReference type="ARBA" id="ARBA00022467"/>
    </source>
</evidence>
<dbReference type="FunFam" id="1.20.58.60:FF:000083">
    <property type="entry name" value="Spectrin beta chain"/>
    <property type="match status" value="1"/>
</dbReference>
<dbReference type="GO" id="GO:0031594">
    <property type="term" value="C:neuromuscular junction"/>
    <property type="evidence" value="ECO:0007669"/>
    <property type="project" value="UniProtKB-ARBA"/>
</dbReference>
<dbReference type="GO" id="GO:0048790">
    <property type="term" value="P:maintenance of presynaptic active zone structure"/>
    <property type="evidence" value="ECO:0007669"/>
    <property type="project" value="UniProtKB-ARBA"/>
</dbReference>
<dbReference type="GO" id="GO:0045169">
    <property type="term" value="C:fusome"/>
    <property type="evidence" value="ECO:0007669"/>
    <property type="project" value="UniProtKB-ARBA"/>
</dbReference>
<dbReference type="GO" id="GO:0045170">
    <property type="term" value="C:spectrosome"/>
    <property type="evidence" value="ECO:0007669"/>
    <property type="project" value="UniProtKB-ARBA"/>
</dbReference>
<dbReference type="CDD" id="cd10571">
    <property type="entry name" value="PH_beta_spectrin"/>
    <property type="match status" value="1"/>
</dbReference>
<comment type="similarity">
    <text evidence="3 12">Belongs to the spectrin family.</text>
</comment>
<feature type="compositionally biased region" description="Basic and acidic residues" evidence="14">
    <location>
        <begin position="2085"/>
        <end position="2099"/>
    </location>
</feature>
<evidence type="ECO:0000256" key="9">
    <source>
        <dbReference type="ARBA" id="ARBA00023203"/>
    </source>
</evidence>
<dbReference type="Gene3D" id="1.20.58.60">
    <property type="match status" value="11"/>
</dbReference>
<dbReference type="InterPro" id="IPR001589">
    <property type="entry name" value="Actinin_actin-bd_CS"/>
</dbReference>
<evidence type="ECO:0000256" key="1">
    <source>
        <dbReference type="ARBA" id="ARBA00004245"/>
    </source>
</evidence>
<feature type="coiled-coil region" evidence="13">
    <location>
        <begin position="987"/>
        <end position="1028"/>
    </location>
</feature>
<dbReference type="GO" id="GO:0008091">
    <property type="term" value="C:spectrin"/>
    <property type="evidence" value="ECO:0007669"/>
    <property type="project" value="InterPro"/>
</dbReference>
<dbReference type="PROSITE" id="PS50003">
    <property type="entry name" value="PH_DOMAIN"/>
    <property type="match status" value="1"/>
</dbReference>
<keyword evidence="5 12" id="KW-0963">Cytoplasm</keyword>
<dbReference type="SUPFAM" id="SSF50729">
    <property type="entry name" value="PH domain-like"/>
    <property type="match status" value="1"/>
</dbReference>
<dbReference type="EMBL" id="GFAH01000585">
    <property type="protein sequence ID" value="JAV47804.1"/>
    <property type="molecule type" value="Transcribed_RNA"/>
</dbReference>
<evidence type="ECO:0000259" key="16">
    <source>
        <dbReference type="PROSITE" id="PS50021"/>
    </source>
</evidence>
<evidence type="ECO:0000256" key="3">
    <source>
        <dbReference type="ARBA" id="ARBA00006826"/>
    </source>
</evidence>
<dbReference type="InterPro" id="IPR001715">
    <property type="entry name" value="CH_dom"/>
</dbReference>
<dbReference type="GO" id="GO:0003779">
    <property type="term" value="F:actin binding"/>
    <property type="evidence" value="ECO:0007669"/>
    <property type="project" value="UniProtKB-KW"/>
</dbReference>
<dbReference type="FunFam" id="2.30.29.30:FF:000024">
    <property type="entry name" value="Spectrin beta chain"/>
    <property type="match status" value="1"/>
</dbReference>
<dbReference type="FunFam" id="1.10.418.10:FF:000004">
    <property type="entry name" value="Spectrin beta chain"/>
    <property type="match status" value="1"/>
</dbReference>
<feature type="region of interest" description="Disordered" evidence="14">
    <location>
        <begin position="2272"/>
        <end position="2306"/>
    </location>
</feature>
<dbReference type="InterPro" id="IPR018159">
    <property type="entry name" value="Spectrin/alpha-actinin"/>
</dbReference>
<name>A0A1W7R9I7_9SCOR</name>
<feature type="domain" description="Calponin-homology (CH)" evidence="16">
    <location>
        <begin position="167"/>
        <end position="272"/>
    </location>
</feature>
<dbReference type="GO" id="GO:0007026">
    <property type="term" value="P:negative regulation of microtubule depolymerization"/>
    <property type="evidence" value="ECO:0007669"/>
    <property type="project" value="UniProtKB-ARBA"/>
</dbReference>
<dbReference type="SUPFAM" id="SSF46966">
    <property type="entry name" value="Spectrin repeat"/>
    <property type="match status" value="13"/>
</dbReference>
<accession>A0A1W7R9I7</accession>
<dbReference type="InterPro" id="IPR001605">
    <property type="entry name" value="PH_dom-spectrin-type"/>
</dbReference>
<feature type="domain" description="Calponin-homology (CH)" evidence="16">
    <location>
        <begin position="48"/>
        <end position="152"/>
    </location>
</feature>
<dbReference type="FunFam" id="1.20.58.60:FF:000020">
    <property type="entry name" value="Spectrin alpha chain, non-erythrocytic 1"/>
    <property type="match status" value="2"/>
</dbReference>
<keyword evidence="8" id="KW-0007">Acetylation</keyword>
<dbReference type="InterPro" id="IPR016343">
    <property type="entry name" value="Spectrin_bsu"/>
</dbReference>
<dbReference type="FunFam" id="1.20.58.60:FF:000018">
    <property type="entry name" value="Spectrin beta chain"/>
    <property type="match status" value="1"/>
</dbReference>
<evidence type="ECO:0000256" key="13">
    <source>
        <dbReference type="SAM" id="Coils"/>
    </source>
</evidence>
<evidence type="ECO:0000256" key="5">
    <source>
        <dbReference type="ARBA" id="ARBA00022490"/>
    </source>
</evidence>
<dbReference type="InterPro" id="IPR011993">
    <property type="entry name" value="PH-like_dom_sf"/>
</dbReference>
<dbReference type="SUPFAM" id="SSF47576">
    <property type="entry name" value="Calponin-homology domain, CH-domain"/>
    <property type="match status" value="1"/>
</dbReference>
<feature type="domain" description="PH" evidence="15">
    <location>
        <begin position="2159"/>
        <end position="2271"/>
    </location>
</feature>
<dbReference type="PANTHER" id="PTHR11915">
    <property type="entry name" value="SPECTRIN/FILAMIN RELATED CYTOSKELETAL PROTEIN"/>
    <property type="match status" value="1"/>
</dbReference>
<dbReference type="GO" id="GO:0042062">
    <property type="term" value="P:long-term strengthening of neuromuscular junction"/>
    <property type="evidence" value="ECO:0007669"/>
    <property type="project" value="UniProtKB-ARBA"/>
</dbReference>
<comment type="subcellular location">
    <subcellularLocation>
        <location evidence="2">Cytoplasm</location>
        <location evidence="2">Cell cortex</location>
    </subcellularLocation>
    <subcellularLocation>
        <location evidence="1">Cytoplasm</location>
        <location evidence="1">Cytoskeleton</location>
    </subcellularLocation>
</comment>
<evidence type="ECO:0000256" key="8">
    <source>
        <dbReference type="ARBA" id="ARBA00022990"/>
    </source>
</evidence>
<dbReference type="CDD" id="cd00176">
    <property type="entry name" value="SPEC"/>
    <property type="match status" value="9"/>
</dbReference>
<feature type="region of interest" description="Disordered" evidence="14">
    <location>
        <begin position="2085"/>
        <end position="2112"/>
    </location>
</feature>
<dbReference type="InterPro" id="IPR041681">
    <property type="entry name" value="PH_9"/>
</dbReference>
<dbReference type="PROSITE" id="PS00020">
    <property type="entry name" value="ACTININ_2"/>
    <property type="match status" value="1"/>
</dbReference>
<dbReference type="FunFam" id="1.20.58.60:FF:000033">
    <property type="entry name" value="Spectrin beta chain"/>
    <property type="match status" value="1"/>
</dbReference>